<name>A0AAW1S6H9_9CHLO</name>
<dbReference type="GO" id="GO:0005524">
    <property type="term" value="F:ATP binding"/>
    <property type="evidence" value="ECO:0007669"/>
    <property type="project" value="UniProtKB-UniRule"/>
</dbReference>
<dbReference type="SMART" id="SM00212">
    <property type="entry name" value="UBCc"/>
    <property type="match status" value="1"/>
</dbReference>
<evidence type="ECO:0000256" key="5">
    <source>
        <dbReference type="ARBA" id="ARBA00022840"/>
    </source>
</evidence>
<evidence type="ECO:0000256" key="3">
    <source>
        <dbReference type="ARBA" id="ARBA00022741"/>
    </source>
</evidence>
<dbReference type="GO" id="GO:0061631">
    <property type="term" value="F:ubiquitin conjugating enzyme activity"/>
    <property type="evidence" value="ECO:0007669"/>
    <property type="project" value="UniProtKB-EC"/>
</dbReference>
<dbReference type="EC" id="2.3.2.23" evidence="1"/>
<keyword evidence="2" id="KW-0808">Transferase</keyword>
<dbReference type="SUPFAM" id="SSF54495">
    <property type="entry name" value="UBC-like"/>
    <property type="match status" value="1"/>
</dbReference>
<keyword evidence="5 7" id="KW-0067">ATP-binding</keyword>
<keyword evidence="4 7" id="KW-0833">Ubl conjugation pathway</keyword>
<dbReference type="PROSITE" id="PS00183">
    <property type="entry name" value="UBC_1"/>
    <property type="match status" value="1"/>
</dbReference>
<feature type="compositionally biased region" description="Basic residues" evidence="8">
    <location>
        <begin position="202"/>
        <end position="212"/>
    </location>
</feature>
<keyword evidence="3 7" id="KW-0547">Nucleotide-binding</keyword>
<gene>
    <name evidence="10" type="ORF">WJX74_006721</name>
</gene>
<keyword evidence="11" id="KW-1185">Reference proteome</keyword>
<evidence type="ECO:0000256" key="8">
    <source>
        <dbReference type="SAM" id="MobiDB-lite"/>
    </source>
</evidence>
<sequence length="212" mass="23040">MAGEALSTSAVSRLVKELRDLQQKPEEGIKVSITEENIADVRAEYEGPAGTPYEGGLFRMKLVVGPEFPQAPPKGFFLTKVFHPNISKTGEICVNVLKRDWKADLGLRHVLVVIRCLLIQPFPDSALNEEAGKLLYEDYEAYAKHARLMTSIHAQAPKRPMPLTASGGANAVNSSNADAQHSTGDSASPAVKKPKGVDKKSAPLKKRGLKRL</sequence>
<dbReference type="Pfam" id="PF00179">
    <property type="entry name" value="UQ_con"/>
    <property type="match status" value="1"/>
</dbReference>
<evidence type="ECO:0000256" key="6">
    <source>
        <dbReference type="PROSITE-ProRule" id="PRU10133"/>
    </source>
</evidence>
<evidence type="ECO:0000313" key="11">
    <source>
        <dbReference type="Proteomes" id="UP001438707"/>
    </source>
</evidence>
<organism evidence="10 11">
    <name type="scientific">Apatococcus lobatus</name>
    <dbReference type="NCBI Taxonomy" id="904363"/>
    <lineage>
        <taxon>Eukaryota</taxon>
        <taxon>Viridiplantae</taxon>
        <taxon>Chlorophyta</taxon>
        <taxon>core chlorophytes</taxon>
        <taxon>Trebouxiophyceae</taxon>
        <taxon>Chlorellales</taxon>
        <taxon>Chlorellaceae</taxon>
        <taxon>Apatococcus</taxon>
    </lineage>
</organism>
<feature type="active site" description="Glycyl thioester intermediate" evidence="6">
    <location>
        <position position="93"/>
    </location>
</feature>
<comment type="caution">
    <text evidence="10">The sequence shown here is derived from an EMBL/GenBank/DDBJ whole genome shotgun (WGS) entry which is preliminary data.</text>
</comment>
<dbReference type="PANTHER" id="PTHR24067">
    <property type="entry name" value="UBIQUITIN-CONJUGATING ENZYME E2"/>
    <property type="match status" value="1"/>
</dbReference>
<dbReference type="Proteomes" id="UP001438707">
    <property type="component" value="Unassembled WGS sequence"/>
</dbReference>
<feature type="compositionally biased region" description="Polar residues" evidence="8">
    <location>
        <begin position="171"/>
        <end position="186"/>
    </location>
</feature>
<dbReference type="Gene3D" id="3.10.110.10">
    <property type="entry name" value="Ubiquitin Conjugating Enzyme"/>
    <property type="match status" value="1"/>
</dbReference>
<evidence type="ECO:0000256" key="2">
    <source>
        <dbReference type="ARBA" id="ARBA00022679"/>
    </source>
</evidence>
<dbReference type="InterPro" id="IPR050113">
    <property type="entry name" value="Ub_conjugating_enzyme"/>
</dbReference>
<dbReference type="EMBL" id="JALJOS010000003">
    <property type="protein sequence ID" value="KAK9841492.1"/>
    <property type="molecule type" value="Genomic_DNA"/>
</dbReference>
<evidence type="ECO:0000256" key="1">
    <source>
        <dbReference type="ARBA" id="ARBA00012486"/>
    </source>
</evidence>
<dbReference type="InterPro" id="IPR023313">
    <property type="entry name" value="UBQ-conjugating_AS"/>
</dbReference>
<reference evidence="10 11" key="1">
    <citation type="journal article" date="2024" name="Nat. Commun.">
        <title>Phylogenomics reveals the evolutionary origins of lichenization in chlorophyte algae.</title>
        <authorList>
            <person name="Puginier C."/>
            <person name="Libourel C."/>
            <person name="Otte J."/>
            <person name="Skaloud P."/>
            <person name="Haon M."/>
            <person name="Grisel S."/>
            <person name="Petersen M."/>
            <person name="Berrin J.G."/>
            <person name="Delaux P.M."/>
            <person name="Dal Grande F."/>
            <person name="Keller J."/>
        </authorList>
    </citation>
    <scope>NUCLEOTIDE SEQUENCE [LARGE SCALE GENOMIC DNA]</scope>
    <source>
        <strain evidence="10 11">SAG 2145</strain>
    </source>
</reference>
<dbReference type="CDD" id="cd23804">
    <property type="entry name" value="UBCc_UBE2S"/>
    <property type="match status" value="1"/>
</dbReference>
<evidence type="ECO:0000256" key="7">
    <source>
        <dbReference type="RuleBase" id="RU362109"/>
    </source>
</evidence>
<dbReference type="FunFam" id="3.10.110.10:FF:000031">
    <property type="entry name" value="Ubiquitin-conjugating enzyme E2 22"/>
    <property type="match status" value="1"/>
</dbReference>
<dbReference type="AlphaFoldDB" id="A0AAW1S6H9"/>
<accession>A0AAW1S6H9</accession>
<evidence type="ECO:0000313" key="10">
    <source>
        <dbReference type="EMBL" id="KAK9841492.1"/>
    </source>
</evidence>
<comment type="similarity">
    <text evidence="7">Belongs to the ubiquitin-conjugating enzyme family.</text>
</comment>
<feature type="domain" description="UBC core" evidence="9">
    <location>
        <begin position="9"/>
        <end position="155"/>
    </location>
</feature>
<dbReference type="InterPro" id="IPR000608">
    <property type="entry name" value="UBC"/>
</dbReference>
<dbReference type="PROSITE" id="PS50127">
    <property type="entry name" value="UBC_2"/>
    <property type="match status" value="1"/>
</dbReference>
<evidence type="ECO:0000256" key="4">
    <source>
        <dbReference type="ARBA" id="ARBA00022786"/>
    </source>
</evidence>
<dbReference type="InterPro" id="IPR016135">
    <property type="entry name" value="UBQ-conjugating_enzyme/RWD"/>
</dbReference>
<feature type="region of interest" description="Disordered" evidence="8">
    <location>
        <begin position="158"/>
        <end position="212"/>
    </location>
</feature>
<protein>
    <recommendedName>
        <fullName evidence="1">E2 ubiquitin-conjugating enzyme</fullName>
        <ecNumber evidence="1">2.3.2.23</ecNumber>
    </recommendedName>
</protein>
<evidence type="ECO:0000259" key="9">
    <source>
        <dbReference type="PROSITE" id="PS50127"/>
    </source>
</evidence>
<proteinExistence type="inferred from homology"/>